<keyword evidence="6 9" id="KW-1133">Transmembrane helix</keyword>
<evidence type="ECO:0000256" key="7">
    <source>
        <dbReference type="ARBA" id="ARBA00023136"/>
    </source>
</evidence>
<dbReference type="AlphaFoldDB" id="A0A7V2B1S3"/>
<feature type="transmembrane region" description="Helical" evidence="9">
    <location>
        <begin position="96"/>
        <end position="121"/>
    </location>
</feature>
<dbReference type="Pfam" id="PF04290">
    <property type="entry name" value="DctQ"/>
    <property type="match status" value="1"/>
</dbReference>
<dbReference type="PANTHER" id="PTHR35011:SF4">
    <property type="entry name" value="SLL1102 PROTEIN"/>
    <property type="match status" value="1"/>
</dbReference>
<keyword evidence="3" id="KW-1003">Cell membrane</keyword>
<dbReference type="GO" id="GO:0005886">
    <property type="term" value="C:plasma membrane"/>
    <property type="evidence" value="ECO:0007669"/>
    <property type="project" value="UniProtKB-SubCell"/>
</dbReference>
<comment type="caution">
    <text evidence="11">The sequence shown here is derived from an EMBL/GenBank/DDBJ whole genome shotgun (WGS) entry which is preliminary data.</text>
</comment>
<reference evidence="11" key="1">
    <citation type="journal article" date="2020" name="mSystems">
        <title>Genome- and Community-Level Interaction Insights into Carbon Utilization and Element Cycling Functions of Hydrothermarchaeota in Hydrothermal Sediment.</title>
        <authorList>
            <person name="Zhou Z."/>
            <person name="Liu Y."/>
            <person name="Xu W."/>
            <person name="Pan J."/>
            <person name="Luo Z.H."/>
            <person name="Li M."/>
        </authorList>
    </citation>
    <scope>NUCLEOTIDE SEQUENCE [LARGE SCALE GENOMIC DNA]</scope>
    <source>
        <strain evidence="11">SpSt-143</strain>
    </source>
</reference>
<comment type="similarity">
    <text evidence="8">Belongs to the TRAP transporter small permease family.</text>
</comment>
<evidence type="ECO:0000313" key="11">
    <source>
        <dbReference type="EMBL" id="HER96734.1"/>
    </source>
</evidence>
<evidence type="ECO:0000256" key="6">
    <source>
        <dbReference type="ARBA" id="ARBA00022989"/>
    </source>
</evidence>
<dbReference type="PANTHER" id="PTHR35011">
    <property type="entry name" value="2,3-DIKETO-L-GULONATE TRAP TRANSPORTER SMALL PERMEASE PROTEIN YIAM"/>
    <property type="match status" value="1"/>
</dbReference>
<evidence type="ECO:0000256" key="4">
    <source>
        <dbReference type="ARBA" id="ARBA00022519"/>
    </source>
</evidence>
<evidence type="ECO:0000259" key="10">
    <source>
        <dbReference type="Pfam" id="PF04290"/>
    </source>
</evidence>
<organism evidence="11">
    <name type="scientific">Rhodothermus marinus</name>
    <name type="common">Rhodothermus obamensis</name>
    <dbReference type="NCBI Taxonomy" id="29549"/>
    <lineage>
        <taxon>Bacteria</taxon>
        <taxon>Pseudomonadati</taxon>
        <taxon>Rhodothermota</taxon>
        <taxon>Rhodothermia</taxon>
        <taxon>Rhodothermales</taxon>
        <taxon>Rhodothermaceae</taxon>
        <taxon>Rhodothermus</taxon>
    </lineage>
</organism>
<evidence type="ECO:0000256" key="2">
    <source>
        <dbReference type="ARBA" id="ARBA00022448"/>
    </source>
</evidence>
<feature type="transmembrane region" description="Helical" evidence="9">
    <location>
        <begin position="21"/>
        <end position="38"/>
    </location>
</feature>
<dbReference type="EMBL" id="DSGB01000006">
    <property type="protein sequence ID" value="HER96734.1"/>
    <property type="molecule type" value="Genomic_DNA"/>
</dbReference>
<gene>
    <name evidence="11" type="ORF">ENO59_09510</name>
</gene>
<name>A0A7V2B1S3_RHOMR</name>
<keyword evidence="4" id="KW-0997">Cell inner membrane</keyword>
<keyword evidence="5 9" id="KW-0812">Transmembrane</keyword>
<evidence type="ECO:0000256" key="9">
    <source>
        <dbReference type="SAM" id="Phobius"/>
    </source>
</evidence>
<comment type="subcellular location">
    <subcellularLocation>
        <location evidence="1">Cell inner membrane</location>
        <topology evidence="1">Multi-pass membrane protein</topology>
    </subcellularLocation>
</comment>
<accession>A0A7V2B1S3</accession>
<evidence type="ECO:0000256" key="3">
    <source>
        <dbReference type="ARBA" id="ARBA00022475"/>
    </source>
</evidence>
<keyword evidence="7 9" id="KW-0472">Membrane</keyword>
<feature type="domain" description="Tripartite ATP-independent periplasmic transporters DctQ component" evidence="10">
    <location>
        <begin position="29"/>
        <end position="166"/>
    </location>
</feature>
<evidence type="ECO:0000256" key="1">
    <source>
        <dbReference type="ARBA" id="ARBA00004429"/>
    </source>
</evidence>
<feature type="transmembrane region" description="Helical" evidence="9">
    <location>
        <begin position="141"/>
        <end position="163"/>
    </location>
</feature>
<evidence type="ECO:0000256" key="5">
    <source>
        <dbReference type="ARBA" id="ARBA00022692"/>
    </source>
</evidence>
<dbReference type="InterPro" id="IPR007387">
    <property type="entry name" value="TRAP_DctQ"/>
</dbReference>
<dbReference type="InterPro" id="IPR055348">
    <property type="entry name" value="DctQ"/>
</dbReference>
<proteinExistence type="inferred from homology"/>
<sequence length="184" mass="20940">METWLKLARAIDRLNSAVGQLVYWLVLLMVALGAYNAVARYLDRYTGLGLSSNFYLELQWYLFSLIFLLGAAYALQRDAHVRVDVFFSRFSSRGRAWINLLGTVLFLLPFCALMLWVSWGWVANSWAVREVSPDPGGLPRYPLKAMLPIAFVLLALQGFSFLIHQIARLRQSEPETHEDGLGKL</sequence>
<feature type="transmembrane region" description="Helical" evidence="9">
    <location>
        <begin position="58"/>
        <end position="75"/>
    </location>
</feature>
<protein>
    <submittedName>
        <fullName evidence="11">TRAP transporter small permease subunit</fullName>
    </submittedName>
</protein>
<keyword evidence="2" id="KW-0813">Transport</keyword>
<evidence type="ECO:0000256" key="8">
    <source>
        <dbReference type="ARBA" id="ARBA00038436"/>
    </source>
</evidence>